<organism evidence="3 4">
    <name type="scientific">Larinioides sclopetarius</name>
    <dbReference type="NCBI Taxonomy" id="280406"/>
    <lineage>
        <taxon>Eukaryota</taxon>
        <taxon>Metazoa</taxon>
        <taxon>Ecdysozoa</taxon>
        <taxon>Arthropoda</taxon>
        <taxon>Chelicerata</taxon>
        <taxon>Arachnida</taxon>
        <taxon>Araneae</taxon>
        <taxon>Araneomorphae</taxon>
        <taxon>Entelegynae</taxon>
        <taxon>Araneoidea</taxon>
        <taxon>Araneidae</taxon>
        <taxon>Larinioides</taxon>
    </lineage>
</organism>
<name>A0AAV1ZYZ7_9ARAC</name>
<dbReference type="GO" id="GO:0008270">
    <property type="term" value="F:zinc ion binding"/>
    <property type="evidence" value="ECO:0007669"/>
    <property type="project" value="InterPro"/>
</dbReference>
<sequence>MKKSEFYLPFMLWYAFIQIDGAIGNWEEWWTYDGISGPDFWGLLNPEWSLCTKGRRQSPVDLDPEQILFDPYLRPLNISSHRVSGVLTNTGHSVAFRVSNPQTSVPINISGGPLSYKYRFHELHLHYGRTDDRGSEHTVSGTSFPGELQIYGYNSDLFSNFSEALALCRSDSIVAIAVLIQIGNLSNDELRILSSQLSQIVYRGQEVPLHHVSVQGLLPSTSHFVTYEGSLTVPACHESVTWLVINRPIYITKQQLYILRKLMQGDERNPKAPLGNNFRPPLPLNRRALRSNINFIRQDGKECPNMHRNMRYQANTWTPPAP</sequence>
<comment type="caution">
    <text evidence="3">The sequence shown here is derived from an EMBL/GenBank/DDBJ whole genome shotgun (WGS) entry which is preliminary data.</text>
</comment>
<dbReference type="AlphaFoldDB" id="A0AAV1ZYZ7"/>
<dbReference type="InterPro" id="IPR036398">
    <property type="entry name" value="CA_dom_sf"/>
</dbReference>
<evidence type="ECO:0000313" key="4">
    <source>
        <dbReference type="Proteomes" id="UP001497382"/>
    </source>
</evidence>
<evidence type="ECO:0000256" key="1">
    <source>
        <dbReference type="ARBA" id="ARBA00010718"/>
    </source>
</evidence>
<accession>A0AAV1ZYZ7</accession>
<dbReference type="GO" id="GO:0006730">
    <property type="term" value="P:one-carbon metabolic process"/>
    <property type="evidence" value="ECO:0007669"/>
    <property type="project" value="TreeGrafter"/>
</dbReference>
<dbReference type="InterPro" id="IPR041878">
    <property type="entry name" value="Alpha_CARP_X/XI"/>
</dbReference>
<dbReference type="InterPro" id="IPR023561">
    <property type="entry name" value="Carbonic_anhydrase_a-class"/>
</dbReference>
<dbReference type="CDD" id="cd03121">
    <property type="entry name" value="alpha_CARP_X_XI_like"/>
    <property type="match status" value="1"/>
</dbReference>
<dbReference type="PANTHER" id="PTHR18952">
    <property type="entry name" value="CARBONIC ANHYDRASE"/>
    <property type="match status" value="1"/>
</dbReference>
<evidence type="ECO:0000259" key="2">
    <source>
        <dbReference type="PROSITE" id="PS51144"/>
    </source>
</evidence>
<protein>
    <recommendedName>
        <fullName evidence="2">Alpha-carbonic anhydrase domain-containing protein</fullName>
    </recommendedName>
</protein>
<feature type="non-terminal residue" evidence="3">
    <location>
        <position position="322"/>
    </location>
</feature>
<comment type="similarity">
    <text evidence="1">Belongs to the alpha-carbonic anhydrase family.</text>
</comment>
<keyword evidence="4" id="KW-1185">Reference proteome</keyword>
<dbReference type="EMBL" id="CAXIEN010000098">
    <property type="protein sequence ID" value="CAL1277081.1"/>
    <property type="molecule type" value="Genomic_DNA"/>
</dbReference>
<dbReference type="SUPFAM" id="SSF51069">
    <property type="entry name" value="Carbonic anhydrase"/>
    <property type="match status" value="1"/>
</dbReference>
<evidence type="ECO:0000313" key="3">
    <source>
        <dbReference type="EMBL" id="CAL1277081.1"/>
    </source>
</evidence>
<dbReference type="InterPro" id="IPR001148">
    <property type="entry name" value="CA_dom"/>
</dbReference>
<dbReference type="Gene3D" id="3.10.200.10">
    <property type="entry name" value="Alpha carbonic anhydrase"/>
    <property type="match status" value="1"/>
</dbReference>
<dbReference type="GO" id="GO:0004089">
    <property type="term" value="F:carbonate dehydratase activity"/>
    <property type="evidence" value="ECO:0007669"/>
    <property type="project" value="InterPro"/>
</dbReference>
<reference evidence="3 4" key="1">
    <citation type="submission" date="2024-04" db="EMBL/GenBank/DDBJ databases">
        <authorList>
            <person name="Rising A."/>
            <person name="Reimegard J."/>
            <person name="Sonavane S."/>
            <person name="Akerstrom W."/>
            <person name="Nylinder S."/>
            <person name="Hedman E."/>
            <person name="Kallberg Y."/>
        </authorList>
    </citation>
    <scope>NUCLEOTIDE SEQUENCE [LARGE SCALE GENOMIC DNA]</scope>
</reference>
<dbReference type="PROSITE" id="PS51144">
    <property type="entry name" value="ALPHA_CA_2"/>
    <property type="match status" value="1"/>
</dbReference>
<dbReference type="PANTHER" id="PTHR18952:SF208">
    <property type="entry name" value="CARBONIC ANHYDRASE XA-RELATED"/>
    <property type="match status" value="1"/>
</dbReference>
<dbReference type="Pfam" id="PF00194">
    <property type="entry name" value="Carb_anhydrase"/>
    <property type="match status" value="1"/>
</dbReference>
<feature type="domain" description="Alpha-carbonic anhydrase" evidence="2">
    <location>
        <begin position="28"/>
        <end position="293"/>
    </location>
</feature>
<dbReference type="SMART" id="SM01057">
    <property type="entry name" value="Carb_anhydrase"/>
    <property type="match status" value="1"/>
</dbReference>
<gene>
    <name evidence="3" type="ORF">LARSCL_LOCUS9010</name>
</gene>
<proteinExistence type="inferred from homology"/>
<dbReference type="Proteomes" id="UP001497382">
    <property type="component" value="Unassembled WGS sequence"/>
</dbReference>